<dbReference type="AlphaFoldDB" id="A0A233RAK5"/>
<feature type="region of interest" description="Disordered" evidence="1">
    <location>
        <begin position="24"/>
        <end position="59"/>
    </location>
</feature>
<organism evidence="3 4">
    <name type="scientific">Oceanimonas doudoroffii</name>
    <dbReference type="NCBI Taxonomy" id="84158"/>
    <lineage>
        <taxon>Bacteria</taxon>
        <taxon>Pseudomonadati</taxon>
        <taxon>Pseudomonadota</taxon>
        <taxon>Gammaproteobacteria</taxon>
        <taxon>Aeromonadales</taxon>
        <taxon>Aeromonadaceae</taxon>
        <taxon>Oceanimonas</taxon>
    </lineage>
</organism>
<evidence type="ECO:0008006" key="5">
    <source>
        <dbReference type="Google" id="ProtNLM"/>
    </source>
</evidence>
<name>A0A233RAK5_9GAMM</name>
<feature type="chain" id="PRO_5012353309" description="Periplasmic heavy metal sensor" evidence="2">
    <location>
        <begin position="24"/>
        <end position="147"/>
    </location>
</feature>
<dbReference type="OrthoDB" id="5600772at2"/>
<proteinExistence type="predicted"/>
<evidence type="ECO:0000256" key="1">
    <source>
        <dbReference type="SAM" id="MobiDB-lite"/>
    </source>
</evidence>
<protein>
    <recommendedName>
        <fullName evidence="5">Periplasmic heavy metal sensor</fullName>
    </recommendedName>
</protein>
<keyword evidence="4" id="KW-1185">Reference proteome</keyword>
<evidence type="ECO:0000256" key="2">
    <source>
        <dbReference type="SAM" id="SignalP"/>
    </source>
</evidence>
<sequence>MKTRHSALLLAATLLTVPALASAAHHGGEDRGPMTEECARDHKGGHHGKRHHGGKHMDPARFEQRLTKRMEKLETPELKAQFILAQQARLEAMEHNLTLHRLMAEHKAGAMDNAELKDATLKKIAADDQLKQQQLKQMRAAVDKLAD</sequence>
<evidence type="ECO:0000313" key="3">
    <source>
        <dbReference type="EMBL" id="OXY80431.1"/>
    </source>
</evidence>
<dbReference type="Proteomes" id="UP000242757">
    <property type="component" value="Unassembled WGS sequence"/>
</dbReference>
<feature type="compositionally biased region" description="Basic residues" evidence="1">
    <location>
        <begin position="43"/>
        <end position="54"/>
    </location>
</feature>
<accession>A0A233RAK5</accession>
<evidence type="ECO:0000313" key="4">
    <source>
        <dbReference type="Proteomes" id="UP000242757"/>
    </source>
</evidence>
<feature type="signal peptide" evidence="2">
    <location>
        <begin position="1"/>
        <end position="23"/>
    </location>
</feature>
<reference evidence="3 4" key="1">
    <citation type="submission" date="2017-08" db="EMBL/GenBank/DDBJ databases">
        <title>A Genome Sequence of Oceanimonas doudoroffii ATCC 27123T.</title>
        <authorList>
            <person name="Brennan M.A."/>
            <person name="Maclea K.S."/>
            <person name="Mcclelland W.D."/>
            <person name="Trachtenberg A.M."/>
        </authorList>
    </citation>
    <scope>NUCLEOTIDE SEQUENCE [LARGE SCALE GENOMIC DNA]</scope>
    <source>
        <strain evidence="3 4">ATCC 27123</strain>
    </source>
</reference>
<keyword evidence="2" id="KW-0732">Signal</keyword>
<gene>
    <name evidence="3" type="ORF">B6S08_17505</name>
</gene>
<comment type="caution">
    <text evidence="3">The sequence shown here is derived from an EMBL/GenBank/DDBJ whole genome shotgun (WGS) entry which is preliminary data.</text>
</comment>
<dbReference type="RefSeq" id="WP_094202098.1">
    <property type="nucleotide sequence ID" value="NZ_NBIM01000011.1"/>
</dbReference>
<dbReference type="EMBL" id="NBIM01000011">
    <property type="protein sequence ID" value="OXY80431.1"/>
    <property type="molecule type" value="Genomic_DNA"/>
</dbReference>
<feature type="compositionally biased region" description="Basic and acidic residues" evidence="1">
    <location>
        <begin position="26"/>
        <end position="42"/>
    </location>
</feature>